<keyword evidence="1" id="KW-0808">Transferase</keyword>
<feature type="non-terminal residue" evidence="6">
    <location>
        <position position="282"/>
    </location>
</feature>
<dbReference type="Pfam" id="PF00698">
    <property type="entry name" value="Acyl_transf_1"/>
    <property type="match status" value="1"/>
</dbReference>
<evidence type="ECO:0000259" key="4">
    <source>
        <dbReference type="Pfam" id="PF02801"/>
    </source>
</evidence>
<feature type="non-terminal residue" evidence="6">
    <location>
        <position position="1"/>
    </location>
</feature>
<dbReference type="InterPro" id="IPR016035">
    <property type="entry name" value="Acyl_Trfase/lysoPLipase"/>
</dbReference>
<evidence type="ECO:0000256" key="1">
    <source>
        <dbReference type="ARBA" id="ARBA00022679"/>
    </source>
</evidence>
<evidence type="ECO:0000259" key="5">
    <source>
        <dbReference type="Pfam" id="PF16197"/>
    </source>
</evidence>
<dbReference type="GO" id="GO:0004312">
    <property type="term" value="F:fatty acid synthase activity"/>
    <property type="evidence" value="ECO:0007669"/>
    <property type="project" value="TreeGrafter"/>
</dbReference>
<feature type="domain" description="Polyketide synthase C-terminal extension" evidence="5">
    <location>
        <begin position="32"/>
        <end position="125"/>
    </location>
</feature>
<dbReference type="SUPFAM" id="SSF53901">
    <property type="entry name" value="Thiolase-like"/>
    <property type="match status" value="1"/>
</dbReference>
<dbReference type="Pfam" id="PF02801">
    <property type="entry name" value="Ketoacyl-synt_C"/>
    <property type="match status" value="1"/>
</dbReference>
<dbReference type="InterPro" id="IPR016039">
    <property type="entry name" value="Thiolase-like"/>
</dbReference>
<feature type="domain" description="Beta-ketoacyl synthase C-terminal" evidence="4">
    <location>
        <begin position="1"/>
        <end position="29"/>
    </location>
</feature>
<dbReference type="Gene3D" id="3.40.366.10">
    <property type="entry name" value="Malonyl-Coenzyme A Acyl Carrier Protein, domain 2"/>
    <property type="match status" value="1"/>
</dbReference>
<accession>C4TBL3</accession>
<dbReference type="Gene3D" id="3.40.47.10">
    <property type="match status" value="1"/>
</dbReference>
<keyword evidence="2" id="KW-0511">Multifunctional enzyme</keyword>
<sequence length="282" mass="28910">HTQAASGVAGVIKMVMAMRHRRLPATLHADTPSSHVDWSTGEVRLLTEPVPWQANGHPRRAGVSSFGVSGTNVHLILEEPPAGETAAEEPETSAPLGETLVPWVVSGRGEAGLRAQAARLAGFVRAQQASGAVDGPWLTGVAAGLAGRAGLEQRAVVTGGDVAALLSGLDAVAAGESSEGVVTGVVAGGSAGVVFVFPGQGGQWVGMGRELLGSWPVFAERMAVCERALAPFVDWSLVEVLTGSDEAWVGRVDVVQPVLWAVMVSLAEVWRAAGVVPDAVVG</sequence>
<dbReference type="InterPro" id="IPR014031">
    <property type="entry name" value="Ketoacyl_synth_C"/>
</dbReference>
<name>C4TBL3_9ACTN</name>
<evidence type="ECO:0000259" key="3">
    <source>
        <dbReference type="Pfam" id="PF00698"/>
    </source>
</evidence>
<proteinExistence type="predicted"/>
<dbReference type="InterPro" id="IPR001227">
    <property type="entry name" value="Ac_transferase_dom_sf"/>
</dbReference>
<evidence type="ECO:0000313" key="6">
    <source>
        <dbReference type="EMBL" id="BAH67649.1"/>
    </source>
</evidence>
<dbReference type="EMBL" id="AB431612">
    <property type="protein sequence ID" value="BAH67649.1"/>
    <property type="molecule type" value="Genomic_DNA"/>
</dbReference>
<evidence type="ECO:0000256" key="2">
    <source>
        <dbReference type="ARBA" id="ARBA00023268"/>
    </source>
</evidence>
<dbReference type="InterPro" id="IPR014043">
    <property type="entry name" value="Acyl_transferase_dom"/>
</dbReference>
<dbReference type="InterPro" id="IPR050091">
    <property type="entry name" value="PKS_NRPS_Biosynth_Enz"/>
</dbReference>
<feature type="domain" description="Malonyl-CoA:ACP transacylase (MAT)" evidence="3">
    <location>
        <begin position="194"/>
        <end position="282"/>
    </location>
</feature>
<dbReference type="AlphaFoldDB" id="C4TBL3"/>
<dbReference type="InterPro" id="IPR032821">
    <property type="entry name" value="PKS_assoc"/>
</dbReference>
<reference evidence="6" key="1">
    <citation type="submission" date="2008-03" db="EMBL/GenBank/DDBJ databases">
        <title>Diversity of polyketide synthase genes in actinomycetes isolated from Indonesia.</title>
        <authorList>
            <person name="Komaki H."/>
            <person name="Yamamura H."/>
            <person name="Lisdiyanti P."/>
            <person name="Widyastuti Y."/>
            <person name="Ando K."/>
            <person name="Harayama S."/>
        </authorList>
    </citation>
    <scope>NUCLEOTIDE SEQUENCE</scope>
    <source>
        <strain evidence="6">ID05-A0067</strain>
    </source>
</reference>
<organism evidence="6">
    <name type="scientific">Streptomyces sp. ID05-A0067</name>
    <dbReference type="NCBI Taxonomy" id="516157"/>
    <lineage>
        <taxon>Bacteria</taxon>
        <taxon>Bacillati</taxon>
        <taxon>Actinomycetota</taxon>
        <taxon>Actinomycetes</taxon>
        <taxon>Kitasatosporales</taxon>
        <taxon>Streptomycetaceae</taxon>
        <taxon>Streptomyces</taxon>
    </lineage>
</organism>
<dbReference type="Pfam" id="PF16197">
    <property type="entry name" value="KAsynt_C_assoc"/>
    <property type="match status" value="1"/>
</dbReference>
<dbReference type="SUPFAM" id="SSF52151">
    <property type="entry name" value="FabD/lysophospholipase-like"/>
    <property type="match status" value="1"/>
</dbReference>
<dbReference type="PANTHER" id="PTHR43775:SF51">
    <property type="entry name" value="INACTIVE PHENOLPHTHIOCEROL SYNTHESIS POLYKETIDE SYNTHASE TYPE I PKS1-RELATED"/>
    <property type="match status" value="1"/>
</dbReference>
<dbReference type="PANTHER" id="PTHR43775">
    <property type="entry name" value="FATTY ACID SYNTHASE"/>
    <property type="match status" value="1"/>
</dbReference>
<protein>
    <submittedName>
        <fullName evidence="6">Polyketide synthase</fullName>
    </submittedName>
</protein>
<dbReference type="GO" id="GO:0006633">
    <property type="term" value="P:fatty acid biosynthetic process"/>
    <property type="evidence" value="ECO:0007669"/>
    <property type="project" value="TreeGrafter"/>
</dbReference>